<keyword evidence="3" id="KW-0574">Periplasm</keyword>
<dbReference type="NCBIfam" id="NF037995">
    <property type="entry name" value="TRAP_S1"/>
    <property type="match status" value="1"/>
</dbReference>
<accession>A0AAE3NQ40</accession>
<dbReference type="Gene3D" id="3.40.190.170">
    <property type="entry name" value="Bacterial extracellular solute-binding protein, family 7"/>
    <property type="match status" value="1"/>
</dbReference>
<dbReference type="GO" id="GO:0042597">
    <property type="term" value="C:periplasmic space"/>
    <property type="evidence" value="ECO:0007669"/>
    <property type="project" value="UniProtKB-SubCell"/>
</dbReference>
<sequence length="331" mass="35348">MTPKKTALCASVAALLVFAGQAGAETTWSLFTPFATNDKPTELYRDFAADVAEATGGDLMIEVYSSGELPYKNTDVLKALATDQIQIADLALGPVAGDVPELTVFGLPFLCTSTDGFYDAIDAAMPTFNERLQSKFGVHGLAGWTMPPQQIWLRDAVDGIGELEGQKIRTWNKMQVEMLDLLGASGVAITPAEVIPALQRGVVDGAITAVIPAYDWKFYEVVDAGYMLNFTMTDQLIAVNDSAFDALSPETQAALEETAAAWQDKFKEAIDVAAGEAAEKLKAEGMTLITPSDADFETAREATKPLWQDWAGANGDIAATLLNDVSAACSE</sequence>
<dbReference type="GO" id="GO:0055085">
    <property type="term" value="P:transmembrane transport"/>
    <property type="evidence" value="ECO:0007669"/>
    <property type="project" value="InterPro"/>
</dbReference>
<comment type="caution">
    <text evidence="5">The sequence shown here is derived from an EMBL/GenBank/DDBJ whole genome shotgun (WGS) entry which is preliminary data.</text>
</comment>
<dbReference type="EMBL" id="JARGYC010000041">
    <property type="protein sequence ID" value="MDF0602088.1"/>
    <property type="molecule type" value="Genomic_DNA"/>
</dbReference>
<name>A0AAE3NQ40_9RHOB</name>
<dbReference type="RefSeq" id="WP_275568225.1">
    <property type="nucleotide sequence ID" value="NZ_JARGYC010000041.1"/>
</dbReference>
<evidence type="ECO:0000256" key="3">
    <source>
        <dbReference type="ARBA" id="ARBA00022764"/>
    </source>
</evidence>
<dbReference type="InterPro" id="IPR018389">
    <property type="entry name" value="DctP_fam"/>
</dbReference>
<reference evidence="5" key="1">
    <citation type="submission" date="2023-03" db="EMBL/GenBank/DDBJ databases">
        <title>Multiphase analysis and comparison of six strains from genera Psychromarinibacter, Lutimaribacter, and Maritimibacter, including a novel species: Psychromarinibacter sediminicola sp. nov.</title>
        <authorList>
            <person name="Wang Y.-H."/>
            <person name="Ye M.-Q."/>
            <person name="Du Z.-J."/>
        </authorList>
    </citation>
    <scope>NUCLEOTIDE SEQUENCE</scope>
    <source>
        <strain evidence="5">C21-152</strain>
    </source>
</reference>
<evidence type="ECO:0000256" key="4">
    <source>
        <dbReference type="SAM" id="SignalP"/>
    </source>
</evidence>
<dbReference type="PANTHER" id="PTHR33376:SF4">
    <property type="entry name" value="SIALIC ACID-BINDING PERIPLASMIC PROTEIN SIAP"/>
    <property type="match status" value="1"/>
</dbReference>
<dbReference type="InterPro" id="IPR038404">
    <property type="entry name" value="TRAP_DctP_sf"/>
</dbReference>
<feature type="signal peptide" evidence="4">
    <location>
        <begin position="1"/>
        <end position="24"/>
    </location>
</feature>
<keyword evidence="2 4" id="KW-0732">Signal</keyword>
<evidence type="ECO:0000256" key="2">
    <source>
        <dbReference type="ARBA" id="ARBA00022729"/>
    </source>
</evidence>
<dbReference type="Pfam" id="PF03480">
    <property type="entry name" value="DctP"/>
    <property type="match status" value="1"/>
</dbReference>
<protein>
    <submittedName>
        <fullName evidence="5">TRAP transporter substrate-binding protein DctP</fullName>
    </submittedName>
</protein>
<organism evidence="5 6">
    <name type="scientific">Psychromarinibacter sediminicola</name>
    <dbReference type="NCBI Taxonomy" id="3033385"/>
    <lineage>
        <taxon>Bacteria</taxon>
        <taxon>Pseudomonadati</taxon>
        <taxon>Pseudomonadota</taxon>
        <taxon>Alphaproteobacteria</taxon>
        <taxon>Rhodobacterales</taxon>
        <taxon>Paracoccaceae</taxon>
        <taxon>Psychromarinibacter</taxon>
    </lineage>
</organism>
<evidence type="ECO:0000313" key="6">
    <source>
        <dbReference type="Proteomes" id="UP001220964"/>
    </source>
</evidence>
<comment type="subcellular location">
    <subcellularLocation>
        <location evidence="1">Periplasm</location>
    </subcellularLocation>
</comment>
<keyword evidence="6" id="KW-1185">Reference proteome</keyword>
<evidence type="ECO:0000313" key="5">
    <source>
        <dbReference type="EMBL" id="MDF0602088.1"/>
    </source>
</evidence>
<gene>
    <name evidence="5" type="primary">dctP</name>
    <name evidence="5" type="ORF">P1J78_15205</name>
</gene>
<dbReference type="PANTHER" id="PTHR33376">
    <property type="match status" value="1"/>
</dbReference>
<proteinExistence type="predicted"/>
<feature type="chain" id="PRO_5042189111" evidence="4">
    <location>
        <begin position="25"/>
        <end position="331"/>
    </location>
</feature>
<dbReference type="AlphaFoldDB" id="A0AAE3NQ40"/>
<evidence type="ECO:0000256" key="1">
    <source>
        <dbReference type="ARBA" id="ARBA00004418"/>
    </source>
</evidence>
<dbReference type="Proteomes" id="UP001220964">
    <property type="component" value="Unassembled WGS sequence"/>
</dbReference>